<feature type="compositionally biased region" description="Polar residues" evidence="1">
    <location>
        <begin position="1354"/>
        <end position="1381"/>
    </location>
</feature>
<sequence length="2118" mass="227227">MAESLSEVSGSLEVLEASEDGKKKSKFKAFKNFFGKKKKKESEDAQGGRRLKSSLSSSSINISSLEPVREGQRTEPRIKSNMGSKSLSHDSIFMLEPEPERSTHQLCPSPEPKRGRPLQRSQVSRTLPRTGTSNVHGAVSGLMFGAMPQYVPKSGIWVGGSKVPEIPTRCPCQPSISPPLIQSDTNSNDFEISSVDEESPKSSRRKALPHNILTLKKSSFEPSPGPIRSQSLTTFAMIASPGSTHLPMSFNTPATTKGCLDSSAARHKMALNPRKQKKKKNPQTSAKPKQEESMLLLVSEEEKSTTKPKEADRKKPKKDNPGVSGLEQSKKTETYDKKTVDQAASADAAGSQSYPFSAAHGRRGAKKGSSASGTSECVPRGRSFKQSSRGLRSSDRAGSPPADQSARDHLLWNLSLEQQVLEQPTTPQAESPTPQELLSGKDATRKRGAGVDLKVRKGLASPITPEDSAESSVSDPSPCPEAQKPAARASVSTTQEDVIFSVAMEAQVFMDPSHIQSEREEAFSFDLQAIKFKMESVQDIPAVCREKSPGSILRAVTASISGPTSTQAEGAVSAERLPPRSLSWVLADLEAEEPSSGSESSSVEASGSELQLLPGRSFQSLAKPRDDDQKFFTESASSAVELSRPEQPLAPRYSSLILTMPKVQEASSDSDSPSEGESDSERHLALRHPLQSLGMPEDYLQVFSVSKSSGDSRASEEELTPRCASRALGETEAWASSTKSNSYVAKYNSADDWSTSEEDMRPRPPAQASGKPTDVLEIPSGSKSAPEDWGVSVEGLAQSFSRPKLQQQVSSETAAAAAATRAPRAPGSSLVEPAPAGKVVPSWLRPQAEHQAPGGRESPAEDCSISLEPLPPRVSSRPMGQPRIQQPVAKGPEISTAVGGRAAELPPPKQPSQPPLKPQPAVPERPEHPVVEGSVSVEVVPPRGPFRALARPAVVEQVFLSVQSAPVEENVVVEPLPLPRHASQHPAPLLVQGQVPASAESAVPFAEPPPLQVLVQPLVHPKVEPDVFSGLEGAATEKVIAMEPPLPEHSAPPSLPNPEAQQESDNASEGASVELPSGFPAQPSMRSKLQPQLPPLDTVGASAACSQPAGPASPRSVLQSWQSSPFEQQSSARLESAALEWGISLEPLPPRRPSQTRKRRAAARAASRESRSLAARERSSPVEPKPPRGASLTPGSTKVKQPSWAVPEGSMAQKGGSMEQLPSRMSSQTLTKSVSKQQVSWAVPESSVAQKGSSMEQLPPRMSSQTLTKSVSKQQMSWAIAEGSMEQLSSRMSSQTLTKSVSKQQVSWAVPESSVAQKGGSMEQLPPRMSSQSLTKSVSKQQPSWAVPEGSMAQKGSSMEQLPPRMSSQSLTKSVSKQQPSWAAPEGSMAQRSGSTEQPPPRMSSQPATKPVAKQPASAAPEGSVAQRSSSTEQPPPRMSSQPPTKPVGKQPASAAPEGSMAQRSSSTEQPPLRMSSQPLTKPLGKQLAPAALKSAATEGVASTERGPSKQPSQPPTRYKVQQMSSTFENAAQVAISGKLVPFKQAPQPLGRSKVQELSSRLEITAAEGGKSKKAPVSRQPSQSFVKFMAEQVFSERPTAEGRSPRNPPPANQPSKPLLRSKDQYQAFSELENASTKGDTSSKLLPMPPCPIQPSGKPEGPKEVLSHPESAPLKWGHSKDQLPPGHLSQALGKLEYQQGISFSVSQSSHEERKSSQGQLPFRGPPQAKEGAKLQPQLFSTGPVSVPVKRSRSEEPQPPRNPHQAFAGPEYQPQGRSGPVWAASTEGTISEGGSDSWSQPKGPASPNKAKKHKQGSEDPIKNILTFATKPVKFTTAPAKQAPTLGGTVSKEEGLEGRNQNNSHPNVSTTRASVENLFGVRLRKVPSLKKYKKEKQDDLTKLSSFFLGPVSSSAGKEQRIRSASQGLLGTAEYLTYPFDVAEKQQSRPKSECFIKKQPAYKVPGKAPGRQADYGTFEPAWITMVKQRQKSSQVYVPKKEAKTKNKAGARAEAKEPRGVEPAYKTLQKGAGLANENQPRKIFTSVVNKQEKMAQKKLSIKSIKAGFEDPKIVQVPAVEKETRRSSTLPAVLQEPAQPDEPVWFSLAKKKAKAWSHIAEIMQ</sequence>
<accession>A0A811Z0W0</accession>
<feature type="compositionally biased region" description="Polar residues" evidence="1">
    <location>
        <begin position="1059"/>
        <end position="1069"/>
    </location>
</feature>
<organism evidence="3 4">
    <name type="scientific">Nyctereutes procyonoides</name>
    <name type="common">Raccoon dog</name>
    <name type="synonym">Canis procyonoides</name>
    <dbReference type="NCBI Taxonomy" id="34880"/>
    <lineage>
        <taxon>Eukaryota</taxon>
        <taxon>Metazoa</taxon>
        <taxon>Chordata</taxon>
        <taxon>Craniata</taxon>
        <taxon>Vertebrata</taxon>
        <taxon>Euteleostomi</taxon>
        <taxon>Mammalia</taxon>
        <taxon>Eutheria</taxon>
        <taxon>Laurasiatheria</taxon>
        <taxon>Carnivora</taxon>
        <taxon>Caniformia</taxon>
        <taxon>Canidae</taxon>
        <taxon>Nyctereutes</taxon>
    </lineage>
</organism>
<proteinExistence type="predicted"/>
<evidence type="ECO:0000256" key="1">
    <source>
        <dbReference type="SAM" id="MobiDB-lite"/>
    </source>
</evidence>
<feature type="compositionally biased region" description="Polar residues" evidence="1">
    <location>
        <begin position="1286"/>
        <end position="1307"/>
    </location>
</feature>
<dbReference type="InterPro" id="IPR026713">
    <property type="entry name" value="CRACD-like"/>
</dbReference>
<feature type="compositionally biased region" description="Basic and acidic residues" evidence="1">
    <location>
        <begin position="1994"/>
        <end position="2015"/>
    </location>
</feature>
<feature type="compositionally biased region" description="Low complexity" evidence="1">
    <location>
        <begin position="282"/>
        <end position="298"/>
    </location>
</feature>
<feature type="region of interest" description="Disordered" evidence="1">
    <location>
        <begin position="1990"/>
        <end position="2019"/>
    </location>
</feature>
<feature type="compositionally biased region" description="Polar residues" evidence="1">
    <location>
        <begin position="1856"/>
        <end position="1870"/>
    </location>
</feature>
<feature type="region of interest" description="Disordered" evidence="1">
    <location>
        <begin position="1"/>
        <end position="134"/>
    </location>
</feature>
<feature type="compositionally biased region" description="Polar residues" evidence="1">
    <location>
        <begin position="1247"/>
        <end position="1270"/>
    </location>
</feature>
<feature type="compositionally biased region" description="Polar residues" evidence="1">
    <location>
        <begin position="1116"/>
        <end position="1133"/>
    </location>
</feature>
<feature type="region of interest" description="Disordered" evidence="1">
    <location>
        <begin position="270"/>
        <end position="493"/>
    </location>
</feature>
<feature type="compositionally biased region" description="Polar residues" evidence="1">
    <location>
        <begin position="180"/>
        <end position="191"/>
    </location>
</feature>
<feature type="region of interest" description="Disordered" evidence="1">
    <location>
        <begin position="1282"/>
        <end position="1526"/>
    </location>
</feature>
<dbReference type="PANTHER" id="PTHR47743">
    <property type="entry name" value="KIAA1210 / KIAA1211 FAMILY MEMBER"/>
    <property type="match status" value="1"/>
</dbReference>
<feature type="compositionally biased region" description="Low complexity" evidence="1">
    <location>
        <begin position="53"/>
        <end position="65"/>
    </location>
</feature>
<comment type="caution">
    <text evidence="3">The sequence shown here is derived from an EMBL/GenBank/DDBJ whole genome shotgun (WGS) entry which is preliminary data.</text>
</comment>
<evidence type="ECO:0000259" key="2">
    <source>
        <dbReference type="Pfam" id="PF15262"/>
    </source>
</evidence>
<feature type="compositionally biased region" description="Low complexity" evidence="1">
    <location>
        <begin position="341"/>
        <end position="353"/>
    </location>
</feature>
<feature type="region of interest" description="Disordered" evidence="1">
    <location>
        <begin position="1833"/>
        <end position="1870"/>
    </location>
</feature>
<feature type="compositionally biased region" description="Polar residues" evidence="1">
    <location>
        <begin position="1390"/>
        <end position="1408"/>
    </location>
</feature>
<feature type="compositionally biased region" description="Polar residues" evidence="1">
    <location>
        <begin position="1223"/>
        <end position="1232"/>
    </location>
</feature>
<feature type="region of interest" description="Disordered" evidence="1">
    <location>
        <begin position="1566"/>
        <end position="1821"/>
    </location>
</feature>
<feature type="compositionally biased region" description="Polar residues" evidence="1">
    <location>
        <begin position="119"/>
        <end position="134"/>
    </location>
</feature>
<feature type="region of interest" description="Disordered" evidence="1">
    <location>
        <begin position="1044"/>
        <end position="1232"/>
    </location>
</feature>
<dbReference type="PANTHER" id="PTHR47743:SF2">
    <property type="entry name" value="ACROSOMAL PROTEIN KIAA1210"/>
    <property type="match status" value="1"/>
</dbReference>
<feature type="region of interest" description="Disordered" evidence="1">
    <location>
        <begin position="1245"/>
        <end position="1270"/>
    </location>
</feature>
<feature type="compositionally biased region" description="Basic residues" evidence="1">
    <location>
        <begin position="23"/>
        <end position="39"/>
    </location>
</feature>
<evidence type="ECO:0000313" key="4">
    <source>
        <dbReference type="Proteomes" id="UP000645828"/>
    </source>
</evidence>
<feature type="domain" description="DUF4592" evidence="2">
    <location>
        <begin position="178"/>
        <end position="280"/>
    </location>
</feature>
<reference evidence="3" key="1">
    <citation type="submission" date="2020-12" db="EMBL/GenBank/DDBJ databases">
        <authorList>
            <consortium name="Molecular Ecology Group"/>
        </authorList>
    </citation>
    <scope>NUCLEOTIDE SEQUENCE</scope>
    <source>
        <strain evidence="3">TBG_1078</strain>
    </source>
</reference>
<dbReference type="EMBL" id="CAJHUB010000754">
    <property type="protein sequence ID" value="CAD7682635.1"/>
    <property type="molecule type" value="Genomic_DNA"/>
</dbReference>
<keyword evidence="4" id="KW-1185">Reference proteome</keyword>
<feature type="compositionally biased region" description="Polar residues" evidence="1">
    <location>
        <begin position="1329"/>
        <end position="1344"/>
    </location>
</feature>
<feature type="region of interest" description="Disordered" evidence="1">
    <location>
        <begin position="174"/>
        <end position="207"/>
    </location>
</feature>
<name>A0A811Z0W0_NYCPR</name>
<feature type="compositionally biased region" description="Polar residues" evidence="1">
    <location>
        <begin position="1698"/>
        <end position="1707"/>
    </location>
</feature>
<protein>
    <submittedName>
        <fullName evidence="3">(raccoon dog) hypothetical protein</fullName>
    </submittedName>
</protein>
<feature type="compositionally biased region" description="Basic residues" evidence="1">
    <location>
        <begin position="270"/>
        <end position="281"/>
    </location>
</feature>
<feature type="compositionally biased region" description="Polar residues" evidence="1">
    <location>
        <begin position="1624"/>
        <end position="1643"/>
    </location>
</feature>
<feature type="compositionally biased region" description="Polar residues" evidence="1">
    <location>
        <begin position="1462"/>
        <end position="1480"/>
    </location>
</feature>
<feature type="compositionally biased region" description="Basic and acidic residues" evidence="1">
    <location>
        <begin position="328"/>
        <end position="340"/>
    </location>
</feature>
<feature type="compositionally biased region" description="Polar residues" evidence="1">
    <location>
        <begin position="798"/>
        <end position="812"/>
    </location>
</feature>
<evidence type="ECO:0000313" key="3">
    <source>
        <dbReference type="EMBL" id="CAD7682635.1"/>
    </source>
</evidence>
<feature type="compositionally biased region" description="Polar residues" evidence="1">
    <location>
        <begin position="1426"/>
        <end position="1443"/>
    </location>
</feature>
<feature type="compositionally biased region" description="Low complexity" evidence="1">
    <location>
        <begin position="594"/>
        <end position="609"/>
    </location>
</feature>
<gene>
    <name evidence="3" type="ORF">NYPRO_LOCUS15427</name>
</gene>
<feature type="compositionally biased region" description="Low complexity" evidence="1">
    <location>
        <begin position="813"/>
        <end position="826"/>
    </location>
</feature>
<feature type="compositionally biased region" description="Polar residues" evidence="1">
    <location>
        <begin position="703"/>
        <end position="712"/>
    </location>
</feature>
<feature type="compositionally biased region" description="Pro residues" evidence="1">
    <location>
        <begin position="905"/>
        <end position="923"/>
    </location>
</feature>
<dbReference type="Pfam" id="PF15262">
    <property type="entry name" value="DUF4592"/>
    <property type="match status" value="1"/>
</dbReference>
<feature type="compositionally biased region" description="Low complexity" evidence="1">
    <location>
        <begin position="1"/>
        <end position="15"/>
    </location>
</feature>
<feature type="compositionally biased region" description="Basic and acidic residues" evidence="1">
    <location>
        <begin position="67"/>
        <end position="78"/>
    </location>
</feature>
<feature type="compositionally biased region" description="Polar residues" evidence="1">
    <location>
        <begin position="1784"/>
        <end position="1798"/>
    </location>
</feature>
<dbReference type="Proteomes" id="UP000645828">
    <property type="component" value="Unassembled WGS sequence"/>
</dbReference>
<feature type="compositionally biased region" description="Basic and acidic residues" evidence="1">
    <location>
        <begin position="1166"/>
        <end position="1180"/>
    </location>
</feature>
<feature type="compositionally biased region" description="Polar residues" evidence="1">
    <location>
        <begin position="415"/>
        <end position="436"/>
    </location>
</feature>
<feature type="compositionally biased region" description="Basic and acidic residues" evidence="1">
    <location>
        <begin position="300"/>
        <end position="313"/>
    </location>
</feature>
<dbReference type="InterPro" id="IPR028030">
    <property type="entry name" value="DUF4592"/>
</dbReference>
<feature type="region of interest" description="Disordered" evidence="1">
    <location>
        <begin position="587"/>
        <end position="928"/>
    </location>
</feature>
<feature type="compositionally biased region" description="Polar residues" evidence="1">
    <location>
        <begin position="734"/>
        <end position="743"/>
    </location>
</feature>